<gene>
    <name evidence="2" type="ORF">FHR32_006496</name>
</gene>
<evidence type="ECO:0000256" key="1">
    <source>
        <dbReference type="SAM" id="MobiDB-lite"/>
    </source>
</evidence>
<feature type="region of interest" description="Disordered" evidence="1">
    <location>
        <begin position="1"/>
        <end position="36"/>
    </location>
</feature>
<evidence type="ECO:0000313" key="2">
    <source>
        <dbReference type="EMBL" id="MBB4942110.1"/>
    </source>
</evidence>
<comment type="caution">
    <text evidence="2">The sequence shown here is derived from an EMBL/GenBank/DDBJ whole genome shotgun (WGS) entry which is preliminary data.</text>
</comment>
<dbReference type="Proteomes" id="UP000534286">
    <property type="component" value="Unassembled WGS sequence"/>
</dbReference>
<proteinExistence type="predicted"/>
<feature type="compositionally biased region" description="Low complexity" evidence="1">
    <location>
        <begin position="11"/>
        <end position="24"/>
    </location>
</feature>
<accession>A0A7W7S1M3</accession>
<dbReference type="AlphaFoldDB" id="A0A7W7S1M3"/>
<dbReference type="EMBL" id="JACHJU010000003">
    <property type="protein sequence ID" value="MBB4942110.1"/>
    <property type="molecule type" value="Genomic_DNA"/>
</dbReference>
<organism evidence="2 3">
    <name type="scientific">Streptosporangium album</name>
    <dbReference type="NCBI Taxonomy" id="47479"/>
    <lineage>
        <taxon>Bacteria</taxon>
        <taxon>Bacillati</taxon>
        <taxon>Actinomycetota</taxon>
        <taxon>Actinomycetes</taxon>
        <taxon>Streptosporangiales</taxon>
        <taxon>Streptosporangiaceae</taxon>
        <taxon>Streptosporangium</taxon>
    </lineage>
</organism>
<reference evidence="2 3" key="1">
    <citation type="submission" date="2020-08" db="EMBL/GenBank/DDBJ databases">
        <title>Sequencing the genomes of 1000 actinobacteria strains.</title>
        <authorList>
            <person name="Klenk H.-P."/>
        </authorList>
    </citation>
    <scope>NUCLEOTIDE SEQUENCE [LARGE SCALE GENOMIC DNA]</scope>
    <source>
        <strain evidence="2 3">DSM 43023</strain>
    </source>
</reference>
<protein>
    <submittedName>
        <fullName evidence="2">Uncharacterized protein</fullName>
    </submittedName>
</protein>
<evidence type="ECO:0000313" key="3">
    <source>
        <dbReference type="Proteomes" id="UP000534286"/>
    </source>
</evidence>
<name>A0A7W7S1M3_9ACTN</name>
<sequence length="36" mass="3714">MNTALSEPARADAAPPAAAAAAARHSTWPSPPSWRE</sequence>
<keyword evidence="3" id="KW-1185">Reference proteome</keyword>